<dbReference type="Proteomes" id="UP001057402">
    <property type="component" value="Chromosome 7"/>
</dbReference>
<sequence>MGDPRGAMQRELYAGISFMEQEGIVDERFIMAYQLKERSGPRYFVETIPLFCTNTEASIALMTDLMQLPILDYYSLDQHCIKIRGSSSCLGIHKLAVASKDLRDACKAANRPQCAYVFENLKREYYNFKEKVTPILKLECRIIALEGNGPQPAAAGTSTAGGSGAMPS</sequence>
<proteinExistence type="predicted"/>
<evidence type="ECO:0000313" key="2">
    <source>
        <dbReference type="Proteomes" id="UP001057402"/>
    </source>
</evidence>
<gene>
    <name evidence="1" type="ORF">MLD38_024242</name>
</gene>
<name>A0ACB9NTE1_9MYRT</name>
<keyword evidence="2" id="KW-1185">Reference proteome</keyword>
<organism evidence="1 2">
    <name type="scientific">Melastoma candidum</name>
    <dbReference type="NCBI Taxonomy" id="119954"/>
    <lineage>
        <taxon>Eukaryota</taxon>
        <taxon>Viridiplantae</taxon>
        <taxon>Streptophyta</taxon>
        <taxon>Embryophyta</taxon>
        <taxon>Tracheophyta</taxon>
        <taxon>Spermatophyta</taxon>
        <taxon>Magnoliopsida</taxon>
        <taxon>eudicotyledons</taxon>
        <taxon>Gunneridae</taxon>
        <taxon>Pentapetalae</taxon>
        <taxon>rosids</taxon>
        <taxon>malvids</taxon>
        <taxon>Myrtales</taxon>
        <taxon>Melastomataceae</taxon>
        <taxon>Melastomatoideae</taxon>
        <taxon>Melastomateae</taxon>
        <taxon>Melastoma</taxon>
    </lineage>
</organism>
<comment type="caution">
    <text evidence="1">The sequence shown here is derived from an EMBL/GenBank/DDBJ whole genome shotgun (WGS) entry which is preliminary data.</text>
</comment>
<dbReference type="EMBL" id="CM042886">
    <property type="protein sequence ID" value="KAI4339281.1"/>
    <property type="molecule type" value="Genomic_DNA"/>
</dbReference>
<reference evidence="2" key="1">
    <citation type="journal article" date="2023" name="Front. Plant Sci.">
        <title>Chromosomal-level genome assembly of Melastoma candidum provides insights into trichome evolution.</title>
        <authorList>
            <person name="Zhong Y."/>
            <person name="Wu W."/>
            <person name="Sun C."/>
            <person name="Zou P."/>
            <person name="Liu Y."/>
            <person name="Dai S."/>
            <person name="Zhou R."/>
        </authorList>
    </citation>
    <scope>NUCLEOTIDE SEQUENCE [LARGE SCALE GENOMIC DNA]</scope>
</reference>
<accession>A0ACB9NTE1</accession>
<protein>
    <submittedName>
        <fullName evidence="1">Uncharacterized protein</fullName>
    </submittedName>
</protein>
<evidence type="ECO:0000313" key="1">
    <source>
        <dbReference type="EMBL" id="KAI4339281.1"/>
    </source>
</evidence>